<evidence type="ECO:0000256" key="1">
    <source>
        <dbReference type="SAM" id="MobiDB-lite"/>
    </source>
</evidence>
<evidence type="ECO:0000313" key="3">
    <source>
        <dbReference type="Proteomes" id="UP000567179"/>
    </source>
</evidence>
<sequence length="398" mass="44644">MESWDNVAMRSVVSVRAFTTSQSADAHFVLFRRIFEIAVSDTNLPVQFQYIHGSGFLVWIADAHKGQALGVGMFCQYLCRNVEGYCLYNQSSRLQTLDPYGHLLRFFRLCVVHFKRHIHDMRNHVSADVREAMLSLSSSVPHPDIQAVFDLINSGGRKAKAWLKDKRVGSKFALPAVYQPYSLIPLDVWKASPSSTNGNEQSHRNIYRDGVNLTILGGIMRGMQYDARASVSILLVDSHGIHARDQQATHFQRYERSLHRQLKVQREQQKMRPQPRSNSTHPTASGSLQDLRPQQMRPPLDEGYGALATGSTSTMPSPFRVDLSPFYDSRLRVKADSGSITTSTALSFDATLPSRGMDTTLPPPLYHGPLQPAPYNPDIHFSHYSTLAGALDYNHTAT</sequence>
<reference evidence="2 3" key="1">
    <citation type="journal article" date="2020" name="ISME J.">
        <title>Uncovering the hidden diversity of litter-decomposition mechanisms in mushroom-forming fungi.</title>
        <authorList>
            <person name="Floudas D."/>
            <person name="Bentzer J."/>
            <person name="Ahren D."/>
            <person name="Johansson T."/>
            <person name="Persson P."/>
            <person name="Tunlid A."/>
        </authorList>
    </citation>
    <scope>NUCLEOTIDE SEQUENCE [LARGE SCALE GENOMIC DNA]</scope>
    <source>
        <strain evidence="2 3">CBS 101986</strain>
    </source>
</reference>
<dbReference type="OrthoDB" id="3246731at2759"/>
<accession>A0A8H5AZK5</accession>
<name>A0A8H5AZK5_9AGAR</name>
<dbReference type="EMBL" id="JAACJJ010000047">
    <property type="protein sequence ID" value="KAF5313764.1"/>
    <property type="molecule type" value="Genomic_DNA"/>
</dbReference>
<organism evidence="2 3">
    <name type="scientific">Psilocybe cf. subviscida</name>
    <dbReference type="NCBI Taxonomy" id="2480587"/>
    <lineage>
        <taxon>Eukaryota</taxon>
        <taxon>Fungi</taxon>
        <taxon>Dikarya</taxon>
        <taxon>Basidiomycota</taxon>
        <taxon>Agaricomycotina</taxon>
        <taxon>Agaricomycetes</taxon>
        <taxon>Agaricomycetidae</taxon>
        <taxon>Agaricales</taxon>
        <taxon>Agaricineae</taxon>
        <taxon>Strophariaceae</taxon>
        <taxon>Psilocybe</taxon>
    </lineage>
</organism>
<feature type="compositionally biased region" description="Polar residues" evidence="1">
    <location>
        <begin position="275"/>
        <end position="288"/>
    </location>
</feature>
<keyword evidence="3" id="KW-1185">Reference proteome</keyword>
<dbReference type="AlphaFoldDB" id="A0A8H5AZK5"/>
<dbReference type="Proteomes" id="UP000567179">
    <property type="component" value="Unassembled WGS sequence"/>
</dbReference>
<feature type="region of interest" description="Disordered" evidence="1">
    <location>
        <begin position="262"/>
        <end position="314"/>
    </location>
</feature>
<gene>
    <name evidence="2" type="ORF">D9619_013715</name>
</gene>
<proteinExistence type="predicted"/>
<comment type="caution">
    <text evidence="2">The sequence shown here is derived from an EMBL/GenBank/DDBJ whole genome shotgun (WGS) entry which is preliminary data.</text>
</comment>
<evidence type="ECO:0000313" key="2">
    <source>
        <dbReference type="EMBL" id="KAF5313764.1"/>
    </source>
</evidence>
<protein>
    <submittedName>
        <fullName evidence="2">Uncharacterized protein</fullName>
    </submittedName>
</protein>